<reference evidence="1 2" key="1">
    <citation type="submission" date="2024-04" db="EMBL/GenBank/DDBJ databases">
        <title>Flavobacterium sp. DGU38 16S ribosomal RNA gene Genome sequencing and assembly.</title>
        <authorList>
            <person name="Park S."/>
        </authorList>
    </citation>
    <scope>NUCLEOTIDE SEQUENCE [LARGE SCALE GENOMIC DNA]</scope>
    <source>
        <strain evidence="1 2">DGU38</strain>
    </source>
</reference>
<keyword evidence="2" id="KW-1185">Reference proteome</keyword>
<evidence type="ECO:0000313" key="1">
    <source>
        <dbReference type="EMBL" id="MEL1252167.1"/>
    </source>
</evidence>
<name>A0ABU9IID1_9FLAO</name>
<dbReference type="Pfam" id="PF14253">
    <property type="entry name" value="AbiH"/>
    <property type="match status" value="1"/>
</dbReference>
<evidence type="ECO:0000313" key="2">
    <source>
        <dbReference type="Proteomes" id="UP001485226"/>
    </source>
</evidence>
<comment type="caution">
    <text evidence="1">The sequence shown here is derived from an EMBL/GenBank/DDBJ whole genome shotgun (WGS) entry which is preliminary data.</text>
</comment>
<dbReference type="InterPro" id="IPR025935">
    <property type="entry name" value="AbiH"/>
</dbReference>
<accession>A0ABU9IID1</accession>
<sequence length="327" mass="37893">MKTLYIIGNGFDIHHGLDTRYQSFAQYLEESNSELYDLLLTYYGLPDITDPDITDYEYGLWSHFEEALADLDYISVLDDNSDWAANPSAEDFKDREWHQYQQQMELIIKDLTTNLIGEFNNFILKADYVSIPESALIEIERDSHLLNFNYTDTLSEAYGIEDERITYIHKKAAVEESRIILGHGTDPANFETEEEAPPAGLSQEELFEWEQAKADQYDYSYESAREEILSYYTKAFKNTVEIIKENTKFFSNLDDVEKVIVLGHSMSKVDLKYFEEIKSKLKANTIWNVSYFGEAEKDGHKKTLALLGIDKKNIVQMKIADLLKKAH</sequence>
<dbReference type="Proteomes" id="UP001485226">
    <property type="component" value="Unassembled WGS sequence"/>
</dbReference>
<proteinExistence type="predicted"/>
<gene>
    <name evidence="1" type="ORF">AAEO57_00155</name>
</gene>
<protein>
    <submittedName>
        <fullName evidence="1">Bacteriophage abortive infection AbiH family protein</fullName>
    </submittedName>
</protein>
<organism evidence="1 2">
    <name type="scientific">Flavobacterium calami</name>
    <dbReference type="NCBI Taxonomy" id="3139144"/>
    <lineage>
        <taxon>Bacteria</taxon>
        <taxon>Pseudomonadati</taxon>
        <taxon>Bacteroidota</taxon>
        <taxon>Flavobacteriia</taxon>
        <taxon>Flavobacteriales</taxon>
        <taxon>Flavobacteriaceae</taxon>
        <taxon>Flavobacterium</taxon>
    </lineage>
</organism>
<dbReference type="RefSeq" id="WP_341688264.1">
    <property type="nucleotide sequence ID" value="NZ_JBBYHS010000001.1"/>
</dbReference>
<dbReference type="EMBL" id="JBBYHS010000001">
    <property type="protein sequence ID" value="MEL1252167.1"/>
    <property type="molecule type" value="Genomic_DNA"/>
</dbReference>